<evidence type="ECO:0000313" key="3">
    <source>
        <dbReference type="Proteomes" id="UP000620124"/>
    </source>
</evidence>
<evidence type="ECO:0000256" key="1">
    <source>
        <dbReference type="SAM" id="SignalP"/>
    </source>
</evidence>
<dbReference type="SUPFAM" id="SSF52047">
    <property type="entry name" value="RNI-like"/>
    <property type="match status" value="1"/>
</dbReference>
<proteinExistence type="predicted"/>
<dbReference type="AlphaFoldDB" id="A0A8H7CN91"/>
<evidence type="ECO:0000313" key="2">
    <source>
        <dbReference type="EMBL" id="KAF7342177.1"/>
    </source>
</evidence>
<sequence>MPTIFAAELVDLILSFVHSSPLKCGNGDENYLDKSTAVLMGRCGLVCRAWLPSSRRILFYRVQVLQSTAYGFAKLLKKPDRLTFLPFIRELVLARDLVEHRWMVSVFPKLVPHLPSTIHLLGYRVRRCRTPENPYTLPCPKLPGITHLDISDINEPTLIDVVHCVSSFPALQALRLWVYNWGEMALPVSAPKPPDTLRSLDLNFGHIGLFLDWIHSSQLPITSLALFFPDTSFADAPGEIEDPSRYIEGLGASLTSLKLGFEELWIGDLSKFLEAPFLQKNTQLQALSIQSSNTKMISLLRAMHPPPTLKYLTMAMYRLDDADPADKRHALLVAALNSLLVPLASVKQVKLVHVYPSDESETENFKEQMLPMCNQWGGRVVETESRDVCSSWFKEGAYWDPEMYSISK</sequence>
<dbReference type="InterPro" id="IPR032675">
    <property type="entry name" value="LRR_dom_sf"/>
</dbReference>
<reference evidence="2" key="1">
    <citation type="submission" date="2020-05" db="EMBL/GenBank/DDBJ databases">
        <title>Mycena genomes resolve the evolution of fungal bioluminescence.</title>
        <authorList>
            <person name="Tsai I.J."/>
        </authorList>
    </citation>
    <scope>NUCLEOTIDE SEQUENCE</scope>
    <source>
        <strain evidence="2">CCC161011</strain>
    </source>
</reference>
<dbReference type="EMBL" id="JACAZI010000017">
    <property type="protein sequence ID" value="KAF7342177.1"/>
    <property type="molecule type" value="Genomic_DNA"/>
</dbReference>
<comment type="caution">
    <text evidence="2">The sequence shown here is derived from an EMBL/GenBank/DDBJ whole genome shotgun (WGS) entry which is preliminary data.</text>
</comment>
<keyword evidence="1" id="KW-0732">Signal</keyword>
<dbReference type="OrthoDB" id="3070244at2759"/>
<organism evidence="2 3">
    <name type="scientific">Mycena venus</name>
    <dbReference type="NCBI Taxonomy" id="2733690"/>
    <lineage>
        <taxon>Eukaryota</taxon>
        <taxon>Fungi</taxon>
        <taxon>Dikarya</taxon>
        <taxon>Basidiomycota</taxon>
        <taxon>Agaricomycotina</taxon>
        <taxon>Agaricomycetes</taxon>
        <taxon>Agaricomycetidae</taxon>
        <taxon>Agaricales</taxon>
        <taxon>Marasmiineae</taxon>
        <taxon>Mycenaceae</taxon>
        <taxon>Mycena</taxon>
    </lineage>
</organism>
<protein>
    <recommendedName>
        <fullName evidence="4">F-box domain-containing protein</fullName>
    </recommendedName>
</protein>
<feature type="signal peptide" evidence="1">
    <location>
        <begin position="1"/>
        <end position="19"/>
    </location>
</feature>
<evidence type="ECO:0008006" key="4">
    <source>
        <dbReference type="Google" id="ProtNLM"/>
    </source>
</evidence>
<accession>A0A8H7CN91</accession>
<keyword evidence="3" id="KW-1185">Reference proteome</keyword>
<dbReference type="Gene3D" id="3.80.10.10">
    <property type="entry name" value="Ribonuclease Inhibitor"/>
    <property type="match status" value="1"/>
</dbReference>
<dbReference type="Proteomes" id="UP000620124">
    <property type="component" value="Unassembled WGS sequence"/>
</dbReference>
<feature type="chain" id="PRO_5034008983" description="F-box domain-containing protein" evidence="1">
    <location>
        <begin position="20"/>
        <end position="408"/>
    </location>
</feature>
<name>A0A8H7CN91_9AGAR</name>
<gene>
    <name evidence="2" type="ORF">MVEN_01805500</name>
</gene>